<reference evidence="1" key="1">
    <citation type="submission" date="2020-04" db="EMBL/GenBank/DDBJ databases">
        <authorList>
            <person name="Chiriac C."/>
            <person name="Salcher M."/>
            <person name="Ghai R."/>
            <person name="Kavagutti S V."/>
        </authorList>
    </citation>
    <scope>NUCLEOTIDE SEQUENCE</scope>
</reference>
<sequence>MIIDEEFEEWKPFLKFIMEYRILLEENQKLKEQLQNE</sequence>
<proteinExistence type="predicted"/>
<evidence type="ECO:0000313" key="1">
    <source>
        <dbReference type="EMBL" id="CAB4151539.1"/>
    </source>
</evidence>
<dbReference type="EMBL" id="LR796556">
    <property type="protein sequence ID" value="CAB4151539.1"/>
    <property type="molecule type" value="Genomic_DNA"/>
</dbReference>
<name>A0A6J5N749_9CAUD</name>
<protein>
    <submittedName>
        <fullName evidence="1">Uncharacterized protein</fullName>
    </submittedName>
</protein>
<accession>A0A6J5N749</accession>
<gene>
    <name evidence="1" type="ORF">UFOVP599_22</name>
</gene>
<organism evidence="1">
    <name type="scientific">uncultured Caudovirales phage</name>
    <dbReference type="NCBI Taxonomy" id="2100421"/>
    <lineage>
        <taxon>Viruses</taxon>
        <taxon>Duplodnaviria</taxon>
        <taxon>Heunggongvirae</taxon>
        <taxon>Uroviricota</taxon>
        <taxon>Caudoviricetes</taxon>
        <taxon>Peduoviridae</taxon>
        <taxon>Maltschvirus</taxon>
        <taxon>Maltschvirus maltsch</taxon>
    </lineage>
</organism>